<dbReference type="PANTHER" id="PTHR30294:SF29">
    <property type="entry name" value="MULTIDRUG ABC TRANSPORTER PERMEASE YBHS-RELATED"/>
    <property type="match status" value="1"/>
</dbReference>
<gene>
    <name evidence="7" type="primary">gldF</name>
    <name evidence="7" type="ORF">JCM31826_01030</name>
</gene>
<keyword evidence="2" id="KW-1003">Cell membrane</keyword>
<dbReference type="Proteomes" id="UP000286715">
    <property type="component" value="Unassembled WGS sequence"/>
</dbReference>
<evidence type="ECO:0000256" key="2">
    <source>
        <dbReference type="ARBA" id="ARBA00022475"/>
    </source>
</evidence>
<keyword evidence="3 6" id="KW-0812">Transmembrane</keyword>
<dbReference type="GO" id="GO:0140359">
    <property type="term" value="F:ABC-type transporter activity"/>
    <property type="evidence" value="ECO:0007669"/>
    <property type="project" value="InterPro"/>
</dbReference>
<evidence type="ECO:0000256" key="5">
    <source>
        <dbReference type="ARBA" id="ARBA00023136"/>
    </source>
</evidence>
<keyword evidence="5 6" id="KW-0472">Membrane</keyword>
<feature type="transmembrane region" description="Helical" evidence="6">
    <location>
        <begin position="176"/>
        <end position="196"/>
    </location>
</feature>
<feature type="transmembrane region" description="Helical" evidence="6">
    <location>
        <begin position="56"/>
        <end position="81"/>
    </location>
</feature>
<reference evidence="7 8" key="1">
    <citation type="submission" date="2018-11" db="EMBL/GenBank/DDBJ databases">
        <title>Schleiferia aggregans sp. nov., a moderately thermophilic heterotrophic bacterium isolated from microbial mats at a terrestrial hot spring.</title>
        <authorList>
            <person name="Iino T."/>
            <person name="Ohkuma M."/>
            <person name="Haruta S."/>
        </authorList>
    </citation>
    <scope>NUCLEOTIDE SEQUENCE [LARGE SCALE GENOMIC DNA]</scope>
    <source>
        <strain evidence="7 8">LA</strain>
    </source>
</reference>
<dbReference type="GO" id="GO:0005886">
    <property type="term" value="C:plasma membrane"/>
    <property type="evidence" value="ECO:0007669"/>
    <property type="project" value="UniProtKB-SubCell"/>
</dbReference>
<comment type="subcellular location">
    <subcellularLocation>
        <location evidence="1">Cell membrane</location>
        <topology evidence="1">Multi-pass membrane protein</topology>
    </subcellularLocation>
</comment>
<evidence type="ECO:0000313" key="7">
    <source>
        <dbReference type="EMBL" id="GCD76621.1"/>
    </source>
</evidence>
<dbReference type="PANTHER" id="PTHR30294">
    <property type="entry name" value="MEMBRANE COMPONENT OF ABC TRANSPORTER YHHJ-RELATED"/>
    <property type="match status" value="1"/>
</dbReference>
<accession>A0A401XHY0</accession>
<organism evidence="7 8">
    <name type="scientific">Thermaurantimonas aggregans</name>
    <dbReference type="NCBI Taxonomy" id="2173829"/>
    <lineage>
        <taxon>Bacteria</taxon>
        <taxon>Pseudomonadati</taxon>
        <taxon>Bacteroidota</taxon>
        <taxon>Flavobacteriia</taxon>
        <taxon>Flavobacteriales</taxon>
        <taxon>Schleiferiaceae</taxon>
        <taxon>Thermaurantimonas</taxon>
    </lineage>
</organism>
<evidence type="ECO:0000256" key="4">
    <source>
        <dbReference type="ARBA" id="ARBA00022989"/>
    </source>
</evidence>
<dbReference type="EMBL" id="BHZE01000001">
    <property type="protein sequence ID" value="GCD76621.1"/>
    <property type="molecule type" value="Genomic_DNA"/>
</dbReference>
<feature type="transmembrane region" description="Helical" evidence="6">
    <location>
        <begin position="120"/>
        <end position="138"/>
    </location>
</feature>
<name>A0A401XHY0_9FLAO</name>
<feature type="transmembrane region" description="Helical" evidence="6">
    <location>
        <begin position="93"/>
        <end position="113"/>
    </location>
</feature>
<sequence>MGYAGLDSLFIIAPWVFLFLIPAITMRMFSDEIRYGTIELLLTRPLTEWQLIFGKYLAAVTLVVLSLLPSLVYVITVYVLGDPPGNLDSGATIGSYLGLLMLGAVYAALGILASVLTENSIVSFLIGVFLCFFFFYVIDQLAALSVLGKSGLLLAHFSISEHYNSISRGVVDSRDVVYFVGMIAVALATTRLVLIVRRS</sequence>
<feature type="transmembrane region" description="Helical" evidence="6">
    <location>
        <begin position="6"/>
        <end position="25"/>
    </location>
</feature>
<keyword evidence="8" id="KW-1185">Reference proteome</keyword>
<dbReference type="Pfam" id="PF12679">
    <property type="entry name" value="ABC2_membrane_2"/>
    <property type="match status" value="1"/>
</dbReference>
<proteinExistence type="predicted"/>
<protein>
    <submittedName>
        <fullName evidence="7">Gliding motility-associated ABC transporter permease subunit GldF</fullName>
    </submittedName>
</protein>
<evidence type="ECO:0000256" key="3">
    <source>
        <dbReference type="ARBA" id="ARBA00022692"/>
    </source>
</evidence>
<keyword evidence="4 6" id="KW-1133">Transmembrane helix</keyword>
<evidence type="ECO:0000256" key="6">
    <source>
        <dbReference type="SAM" id="Phobius"/>
    </source>
</evidence>
<dbReference type="InterPro" id="IPR051449">
    <property type="entry name" value="ABC-2_transporter_component"/>
</dbReference>
<evidence type="ECO:0000256" key="1">
    <source>
        <dbReference type="ARBA" id="ARBA00004651"/>
    </source>
</evidence>
<evidence type="ECO:0000313" key="8">
    <source>
        <dbReference type="Proteomes" id="UP000286715"/>
    </source>
</evidence>
<comment type="caution">
    <text evidence="7">The sequence shown here is derived from an EMBL/GenBank/DDBJ whole genome shotgun (WGS) entry which is preliminary data.</text>
</comment>
<dbReference type="AlphaFoldDB" id="A0A401XHY0"/>